<sequence>MAPTIKSQEQHQRRNTDKIISLDALIGILVAIGAILFLVLVAAIIPRVIRYRREFLTKRHRENLERLEKTRARVGGGSSEGAGSSRRESEVSRDTSGEREEAGEQRGRSRVPKPLLAAGVRPLVEPPHSNQAGFDTVSSASETKIDISS</sequence>
<dbReference type="EMBL" id="JAVHNR010000009">
    <property type="protein sequence ID" value="KAK6333033.1"/>
    <property type="molecule type" value="Genomic_DNA"/>
</dbReference>
<protein>
    <submittedName>
        <fullName evidence="3">Uncharacterized protein</fullName>
    </submittedName>
</protein>
<evidence type="ECO:0000313" key="4">
    <source>
        <dbReference type="Proteomes" id="UP001313282"/>
    </source>
</evidence>
<keyword evidence="2" id="KW-1133">Transmembrane helix</keyword>
<evidence type="ECO:0000256" key="1">
    <source>
        <dbReference type="SAM" id="MobiDB-lite"/>
    </source>
</evidence>
<evidence type="ECO:0000313" key="3">
    <source>
        <dbReference type="EMBL" id="KAK6333033.1"/>
    </source>
</evidence>
<dbReference type="AlphaFoldDB" id="A0AAN8MSU9"/>
<keyword evidence="2" id="KW-0472">Membrane</keyword>
<feature type="transmembrane region" description="Helical" evidence="2">
    <location>
        <begin position="24"/>
        <end position="49"/>
    </location>
</feature>
<accession>A0AAN8MSU9</accession>
<name>A0AAN8MSU9_9PEZI</name>
<feature type="compositionally biased region" description="Polar residues" evidence="1">
    <location>
        <begin position="128"/>
        <end position="149"/>
    </location>
</feature>
<dbReference type="Proteomes" id="UP001313282">
    <property type="component" value="Unassembled WGS sequence"/>
</dbReference>
<comment type="caution">
    <text evidence="3">The sequence shown here is derived from an EMBL/GenBank/DDBJ whole genome shotgun (WGS) entry which is preliminary data.</text>
</comment>
<keyword evidence="4" id="KW-1185">Reference proteome</keyword>
<feature type="compositionally biased region" description="Basic and acidic residues" evidence="1">
    <location>
        <begin position="85"/>
        <end position="107"/>
    </location>
</feature>
<feature type="region of interest" description="Disordered" evidence="1">
    <location>
        <begin position="66"/>
        <end position="149"/>
    </location>
</feature>
<keyword evidence="2" id="KW-0812">Transmembrane</keyword>
<proteinExistence type="predicted"/>
<reference evidence="3 4" key="1">
    <citation type="submission" date="2019-10" db="EMBL/GenBank/DDBJ databases">
        <authorList>
            <person name="Palmer J.M."/>
        </authorList>
    </citation>
    <scope>NUCLEOTIDE SEQUENCE [LARGE SCALE GENOMIC DNA]</scope>
    <source>
        <strain evidence="3 4">TWF718</strain>
    </source>
</reference>
<gene>
    <name evidence="3" type="ORF">TWF718_010857</name>
</gene>
<organism evidence="3 4">
    <name type="scientific">Orbilia javanica</name>
    <dbReference type="NCBI Taxonomy" id="47235"/>
    <lineage>
        <taxon>Eukaryota</taxon>
        <taxon>Fungi</taxon>
        <taxon>Dikarya</taxon>
        <taxon>Ascomycota</taxon>
        <taxon>Pezizomycotina</taxon>
        <taxon>Orbiliomycetes</taxon>
        <taxon>Orbiliales</taxon>
        <taxon>Orbiliaceae</taxon>
        <taxon>Orbilia</taxon>
    </lineage>
</organism>
<evidence type="ECO:0000256" key="2">
    <source>
        <dbReference type="SAM" id="Phobius"/>
    </source>
</evidence>